<dbReference type="Proteomes" id="UP000867740">
    <property type="component" value="Unassembled WGS sequence"/>
</dbReference>
<organism evidence="2 3">
    <name type="scientific">Kluyvera intermedia</name>
    <name type="common">Enterobacter intermedius</name>
    <dbReference type="NCBI Taxonomy" id="61648"/>
    <lineage>
        <taxon>Bacteria</taxon>
        <taxon>Pseudomonadati</taxon>
        <taxon>Pseudomonadota</taxon>
        <taxon>Gammaproteobacteria</taxon>
        <taxon>Enterobacterales</taxon>
        <taxon>Enterobacteriaceae</taxon>
        <taxon>Kluyvera</taxon>
    </lineage>
</organism>
<dbReference type="AlphaFoldDB" id="A0A9P3WFR1"/>
<proteinExistence type="predicted"/>
<feature type="chain" id="PRO_5040114857" description="Lipoprotein" evidence="1">
    <location>
        <begin position="19"/>
        <end position="225"/>
    </location>
</feature>
<sequence length="225" mass="24553">MKGKILLALTFFSAGCLADEYDLHSCRNGYFPAWPGVFNQATVKADGDAKVHFYRDDEGCPGQGNVCATKPYLVAGNTVLVAQEVPGWSCVWYSGKKHEFVGWMSTANLEKQPVHSATLAEWTGKWRAEVGDNEIHITSVGKGQLNVDGQATWYGGKDSQGYDIVHTGDLDETITPQGNALHWGNPKEEYTCSGTAQLVNGNLIVHDSGYCGGMNVSFDNVYHKQ</sequence>
<keyword evidence="1" id="KW-0732">Signal</keyword>
<evidence type="ECO:0000313" key="2">
    <source>
        <dbReference type="EMBL" id="HAT3581321.1"/>
    </source>
</evidence>
<dbReference type="EMBL" id="DACSUM010000009">
    <property type="protein sequence ID" value="HAT3581321.1"/>
    <property type="molecule type" value="Genomic_DNA"/>
</dbReference>
<dbReference type="PROSITE" id="PS51257">
    <property type="entry name" value="PROKAR_LIPOPROTEIN"/>
    <property type="match status" value="1"/>
</dbReference>
<reference evidence="2" key="1">
    <citation type="journal article" date="2018" name="Genome Biol.">
        <title>SKESA: strategic k-mer extension for scrupulous assemblies.</title>
        <authorList>
            <person name="Souvorov A."/>
            <person name="Agarwala R."/>
            <person name="Lipman D.J."/>
        </authorList>
    </citation>
    <scope>NUCLEOTIDE SEQUENCE</scope>
    <source>
        <strain evidence="2">CAVp300</strain>
    </source>
</reference>
<comment type="caution">
    <text evidence="2">The sequence shown here is derived from an EMBL/GenBank/DDBJ whole genome shotgun (WGS) entry which is preliminary data.</text>
</comment>
<dbReference type="RefSeq" id="WP_052958922.1">
    <property type="nucleotide sequence ID" value="NZ_CABMNU010000005.1"/>
</dbReference>
<evidence type="ECO:0008006" key="4">
    <source>
        <dbReference type="Google" id="ProtNLM"/>
    </source>
</evidence>
<gene>
    <name evidence="2" type="ORF">I8531_001603</name>
</gene>
<evidence type="ECO:0000313" key="3">
    <source>
        <dbReference type="Proteomes" id="UP000867740"/>
    </source>
</evidence>
<accession>A0A9P3WFR1</accession>
<protein>
    <recommendedName>
        <fullName evidence="4">Lipoprotein</fullName>
    </recommendedName>
</protein>
<feature type="signal peptide" evidence="1">
    <location>
        <begin position="1"/>
        <end position="18"/>
    </location>
</feature>
<name>A0A9P3WFR1_KLUIN</name>
<reference evidence="2" key="2">
    <citation type="submission" date="2020-10" db="EMBL/GenBank/DDBJ databases">
        <authorList>
            <consortium name="NCBI Pathogen Detection Project"/>
        </authorList>
    </citation>
    <scope>NUCLEOTIDE SEQUENCE</scope>
    <source>
        <strain evidence="2">CAVp300</strain>
    </source>
</reference>
<evidence type="ECO:0000256" key="1">
    <source>
        <dbReference type="SAM" id="SignalP"/>
    </source>
</evidence>